<dbReference type="PROSITE" id="PS50088">
    <property type="entry name" value="ANK_REPEAT"/>
    <property type="match status" value="2"/>
</dbReference>
<name>A0ABR9GCI5_9GAMM</name>
<comment type="caution">
    <text evidence="5">The sequence shown here is derived from an EMBL/GenBank/DDBJ whole genome shotgun (WGS) entry which is preliminary data.</text>
</comment>
<gene>
    <name evidence="5" type="ORF">IGX34_15415</name>
</gene>
<dbReference type="PROSITE" id="PS50297">
    <property type="entry name" value="ANK_REP_REGION"/>
    <property type="match status" value="1"/>
</dbReference>
<accession>A0ABR9GCI5</accession>
<dbReference type="RefSeq" id="WP_192556610.1">
    <property type="nucleotide sequence ID" value="NZ_JACZZA010000009.1"/>
</dbReference>
<keyword evidence="1" id="KW-0677">Repeat</keyword>
<organism evidence="5 6">
    <name type="scientific">Dyella acidiphila</name>
    <dbReference type="NCBI Taxonomy" id="2775866"/>
    <lineage>
        <taxon>Bacteria</taxon>
        <taxon>Pseudomonadati</taxon>
        <taxon>Pseudomonadota</taxon>
        <taxon>Gammaproteobacteria</taxon>
        <taxon>Lysobacterales</taxon>
        <taxon>Rhodanobacteraceae</taxon>
        <taxon>Dyella</taxon>
    </lineage>
</organism>
<protein>
    <submittedName>
        <fullName evidence="5">Ankyrin repeat domain-containing protein</fullName>
    </submittedName>
</protein>
<dbReference type="PANTHER" id="PTHR24171">
    <property type="entry name" value="ANKYRIN REPEAT DOMAIN-CONTAINING PROTEIN 39-RELATED"/>
    <property type="match status" value="1"/>
</dbReference>
<feature type="repeat" description="ANK" evidence="3">
    <location>
        <begin position="139"/>
        <end position="171"/>
    </location>
</feature>
<reference evidence="5 6" key="1">
    <citation type="submission" date="2020-09" db="EMBL/GenBank/DDBJ databases">
        <title>Dyella sp. 7MK23 isolated from forest soil.</title>
        <authorList>
            <person name="Fu J."/>
        </authorList>
    </citation>
    <scope>NUCLEOTIDE SEQUENCE [LARGE SCALE GENOMIC DNA]</scope>
    <source>
        <strain evidence="5 6">7MK23</strain>
    </source>
</reference>
<sequence>MFTSMRRFGLLAILSAIYLLSQGCGSVQLAGKSASEVFHDPQVVSLIRAAGDHDEKKAKSLLVAGVDINASGEAGITPLIWMIAKHDNEAIHLLLELGADPNKPWQQGEAPVYMAASAGNVPLLNMLLDYHGDPNSPAHQRSAMMIAMLQLHFDCAALLVKRGADINYHDGVVSSISAPLAVGHFDWVVWMLRNGYTHDLQQALRGVTNTVPTDAQAGWREQALQIINQRLVAQSAGG</sequence>
<keyword evidence="2 3" id="KW-0040">ANK repeat</keyword>
<dbReference type="SUPFAM" id="SSF48403">
    <property type="entry name" value="Ankyrin repeat"/>
    <property type="match status" value="1"/>
</dbReference>
<dbReference type="Gene3D" id="1.25.40.20">
    <property type="entry name" value="Ankyrin repeat-containing domain"/>
    <property type="match status" value="1"/>
</dbReference>
<dbReference type="SMART" id="SM00248">
    <property type="entry name" value="ANK"/>
    <property type="match status" value="3"/>
</dbReference>
<feature type="chain" id="PRO_5045401674" evidence="4">
    <location>
        <begin position="22"/>
        <end position="238"/>
    </location>
</feature>
<proteinExistence type="predicted"/>
<dbReference type="InterPro" id="IPR002110">
    <property type="entry name" value="Ankyrin_rpt"/>
</dbReference>
<dbReference type="InterPro" id="IPR036770">
    <property type="entry name" value="Ankyrin_rpt-contain_sf"/>
</dbReference>
<dbReference type="Pfam" id="PF12796">
    <property type="entry name" value="Ank_2"/>
    <property type="match status" value="1"/>
</dbReference>
<keyword evidence="4" id="KW-0732">Signal</keyword>
<dbReference type="Proteomes" id="UP000651010">
    <property type="component" value="Unassembled WGS sequence"/>
</dbReference>
<evidence type="ECO:0000256" key="3">
    <source>
        <dbReference type="PROSITE-ProRule" id="PRU00023"/>
    </source>
</evidence>
<feature type="repeat" description="ANK" evidence="3">
    <location>
        <begin position="107"/>
        <end position="139"/>
    </location>
</feature>
<evidence type="ECO:0000256" key="4">
    <source>
        <dbReference type="SAM" id="SignalP"/>
    </source>
</evidence>
<evidence type="ECO:0000256" key="1">
    <source>
        <dbReference type="ARBA" id="ARBA00022737"/>
    </source>
</evidence>
<dbReference type="EMBL" id="JACZZA010000009">
    <property type="protein sequence ID" value="MBE1161771.1"/>
    <property type="molecule type" value="Genomic_DNA"/>
</dbReference>
<evidence type="ECO:0000256" key="2">
    <source>
        <dbReference type="ARBA" id="ARBA00023043"/>
    </source>
</evidence>
<keyword evidence="6" id="KW-1185">Reference proteome</keyword>
<dbReference type="PROSITE" id="PS51257">
    <property type="entry name" value="PROKAR_LIPOPROTEIN"/>
    <property type="match status" value="1"/>
</dbReference>
<evidence type="ECO:0000313" key="6">
    <source>
        <dbReference type="Proteomes" id="UP000651010"/>
    </source>
</evidence>
<evidence type="ECO:0000313" key="5">
    <source>
        <dbReference type="EMBL" id="MBE1161771.1"/>
    </source>
</evidence>
<feature type="signal peptide" evidence="4">
    <location>
        <begin position="1"/>
        <end position="21"/>
    </location>
</feature>